<protein>
    <submittedName>
        <fullName evidence="2">TIGR03089 family protein</fullName>
    </submittedName>
</protein>
<dbReference type="Proteomes" id="UP000609879">
    <property type="component" value="Unassembled WGS sequence"/>
</dbReference>
<accession>A0ABQ3Y9H7</accession>
<evidence type="ECO:0000256" key="1">
    <source>
        <dbReference type="SAM" id="MobiDB-lite"/>
    </source>
</evidence>
<keyword evidence="3" id="KW-1185">Reference proteome</keyword>
<organism evidence="2 3">
    <name type="scientific">Paractinoplanes deccanensis</name>
    <dbReference type="NCBI Taxonomy" id="113561"/>
    <lineage>
        <taxon>Bacteria</taxon>
        <taxon>Bacillati</taxon>
        <taxon>Actinomycetota</taxon>
        <taxon>Actinomycetes</taxon>
        <taxon>Micromonosporales</taxon>
        <taxon>Micromonosporaceae</taxon>
        <taxon>Paractinoplanes</taxon>
    </lineage>
</organism>
<gene>
    <name evidence="2" type="ORF">Ade02nite_52640</name>
</gene>
<dbReference type="NCBIfam" id="TIGR03089">
    <property type="entry name" value="TIGR03089 family protein"/>
    <property type="match status" value="1"/>
</dbReference>
<evidence type="ECO:0000313" key="3">
    <source>
        <dbReference type="Proteomes" id="UP000609879"/>
    </source>
</evidence>
<reference evidence="2 3" key="1">
    <citation type="submission" date="2021-01" db="EMBL/GenBank/DDBJ databases">
        <title>Whole genome shotgun sequence of Actinoplanes deccanensis NBRC 13994.</title>
        <authorList>
            <person name="Komaki H."/>
            <person name="Tamura T."/>
        </authorList>
    </citation>
    <scope>NUCLEOTIDE SEQUENCE [LARGE SCALE GENOMIC DNA]</scope>
    <source>
        <strain evidence="2 3">NBRC 13994</strain>
    </source>
</reference>
<sequence length="258" mass="26482">MTGQDQLITYYDDATGEHTALTATELGDWASATAALLTEECGLGTGSTAAVLLPPHWQTAAVLLGAWSAGIEVSYRGWATAGLIPAGDPLDATFVHEPRIDSWLDEVPVGTHQFALTLSKATGPAAPAGEHPPTGTQAPSGMTALAGSRVPAGYRDFLTAVRPHLGAPPPAATPGPDRFATVDGTTYGAYAALAADIAAGRGIKAGDRVLVDARTQEQPLIWLLAPLVAGASIVVCADLDPATIDSRAAAERITHSFL</sequence>
<feature type="region of interest" description="Disordered" evidence="1">
    <location>
        <begin position="122"/>
        <end position="142"/>
    </location>
</feature>
<proteinExistence type="predicted"/>
<dbReference type="EMBL" id="BOMI01000105">
    <property type="protein sequence ID" value="GID76623.1"/>
    <property type="molecule type" value="Genomic_DNA"/>
</dbReference>
<name>A0ABQ3Y9H7_9ACTN</name>
<evidence type="ECO:0000313" key="2">
    <source>
        <dbReference type="EMBL" id="GID76623.1"/>
    </source>
</evidence>
<dbReference type="Gene3D" id="3.40.50.12780">
    <property type="entry name" value="N-terminal domain of ligase-like"/>
    <property type="match status" value="1"/>
</dbReference>
<dbReference type="InterPro" id="IPR042099">
    <property type="entry name" value="ANL_N_sf"/>
</dbReference>
<dbReference type="RefSeq" id="WP_203769398.1">
    <property type="nucleotide sequence ID" value="NZ_BAAABO010000045.1"/>
</dbReference>
<comment type="caution">
    <text evidence="2">The sequence shown here is derived from an EMBL/GenBank/DDBJ whole genome shotgun (WGS) entry which is preliminary data.</text>
</comment>
<dbReference type="InterPro" id="IPR017523">
    <property type="entry name" value="Rv3268"/>
</dbReference>
<dbReference type="SUPFAM" id="SSF56801">
    <property type="entry name" value="Acetyl-CoA synthetase-like"/>
    <property type="match status" value="1"/>
</dbReference>